<evidence type="ECO:0008006" key="3">
    <source>
        <dbReference type="Google" id="ProtNLM"/>
    </source>
</evidence>
<name>A0ABN6A4D4_MYCNT</name>
<protein>
    <recommendedName>
        <fullName evidence="3">Transcriptional regulator</fullName>
    </recommendedName>
</protein>
<dbReference type="EMBL" id="AP022590">
    <property type="protein sequence ID" value="BBY37977.1"/>
    <property type="molecule type" value="Genomic_DNA"/>
</dbReference>
<accession>A0ABN6A4D4</accession>
<dbReference type="Proteomes" id="UP000465812">
    <property type="component" value="Chromosome"/>
</dbReference>
<organism evidence="1 2">
    <name type="scientific">Mycobacterium mantenii</name>
    <dbReference type="NCBI Taxonomy" id="560555"/>
    <lineage>
        <taxon>Bacteria</taxon>
        <taxon>Bacillati</taxon>
        <taxon>Actinomycetota</taxon>
        <taxon>Actinomycetes</taxon>
        <taxon>Mycobacteriales</taxon>
        <taxon>Mycobacteriaceae</taxon>
        <taxon>Mycobacterium</taxon>
        <taxon>Mycobacterium avium complex (MAC)</taxon>
    </lineage>
</organism>
<evidence type="ECO:0000313" key="1">
    <source>
        <dbReference type="EMBL" id="BBY37977.1"/>
    </source>
</evidence>
<dbReference type="SUPFAM" id="SSF48498">
    <property type="entry name" value="Tetracyclin repressor-like, C-terminal domain"/>
    <property type="match status" value="1"/>
</dbReference>
<dbReference type="InterPro" id="IPR036271">
    <property type="entry name" value="Tet_transcr_reg_TetR-rel_C_sf"/>
</dbReference>
<evidence type="ECO:0000313" key="2">
    <source>
        <dbReference type="Proteomes" id="UP000465812"/>
    </source>
</evidence>
<sequence length="97" mass="10842">MPTSLEYEFTLFLLRNPEVRRRVAVKRLETREWLADYISTNAARIGATLRMSAADLARVILATNDGVTLNSFVDGEDLYRPFLQLVTSSISSSSDSA</sequence>
<reference evidence="1 2" key="1">
    <citation type="journal article" date="2019" name="Emerg. Microbes Infect.">
        <title>Comprehensive subspecies identification of 175 nontuberculous mycobacteria species based on 7547 genomic profiles.</title>
        <authorList>
            <person name="Matsumoto Y."/>
            <person name="Kinjo T."/>
            <person name="Motooka D."/>
            <person name="Nabeya D."/>
            <person name="Jung N."/>
            <person name="Uechi K."/>
            <person name="Horii T."/>
            <person name="Iida T."/>
            <person name="Fujita J."/>
            <person name="Nakamura S."/>
        </authorList>
    </citation>
    <scope>NUCLEOTIDE SEQUENCE [LARGE SCALE GENOMIC DNA]</scope>
    <source>
        <strain evidence="1 2">JCM 18113</strain>
    </source>
</reference>
<proteinExistence type="predicted"/>
<keyword evidence="2" id="KW-1185">Reference proteome</keyword>
<gene>
    <name evidence="1" type="ORF">MMAN_21110</name>
</gene>
<dbReference type="Gene3D" id="1.10.357.10">
    <property type="entry name" value="Tetracycline Repressor, domain 2"/>
    <property type="match status" value="1"/>
</dbReference>